<sequence length="563" mass="62736">MNKVELHYKKEKEVAYCMKSFKNLILLAALVLVLAACNFGGDSGGEGEADSSGGEGEAEKSINLSITSDPPSFHPALATDTTSGAIMASVFEGLTRLDPEGNPEPAMAENIEVSEDELTYTYTLRDAEWSNGDPVTAQDFEYAWKWALNPENASDYAYQLYYIEGAEAYNTGEGSADDVAVTAVDDKTLEVTLNNPTPFFDELTAFYTYYPVNSKMAEENPDWHTDPNGENYIGNGPFVLDSFASSDAIVLKKNDSYWDAENVALDTVNIDMVESEATALKMYQSGDLDYLGSPFNTIDLNALNQFKEDGTLNIRDQAGTYMYVFNVQDEIMQNKNIREALTIAIDREGLIENVTKGEQKPGTGLVPLTMEGFEEPTEYFQSNDLEAAKEALDKGLEELGLSDPSELKIALSYNTSEAHAQIAQFIQQGWKKDLGIDVSLNNSEWQVYLEELDAGNHQVGRYGWLGDFNDPINFLEIYKNEGGNNNTGWTNEEYTQLLNDAAKETDPETRTQMMKDAEEIFMNDFPIAPIYFYTNLSVHDEKVKNMKSDPLGNVQLKYVDIEE</sequence>
<proteinExistence type="inferred from homology"/>
<accession>A0AA94HHP1</accession>
<dbReference type="Proteomes" id="UP000183090">
    <property type="component" value="Unassembled WGS sequence"/>
</dbReference>
<evidence type="ECO:0000313" key="7">
    <source>
        <dbReference type="EMBL" id="SFK77755.1"/>
    </source>
</evidence>
<evidence type="ECO:0000313" key="8">
    <source>
        <dbReference type="Proteomes" id="UP000183090"/>
    </source>
</evidence>
<name>A0AA94HHP1_9STAP</name>
<reference evidence="7 8" key="1">
    <citation type="submission" date="2016-10" db="EMBL/GenBank/DDBJ databases">
        <authorList>
            <person name="Varghese N."/>
            <person name="Submissions S."/>
        </authorList>
    </citation>
    <scope>NUCLEOTIDE SEQUENCE [LARGE SCALE GENOMIC DNA]</scope>
    <source>
        <strain evidence="7 8">CGMCC 1.6501</strain>
    </source>
</reference>
<dbReference type="CDD" id="cd08504">
    <property type="entry name" value="PBP2_OppA"/>
    <property type="match status" value="1"/>
</dbReference>
<dbReference type="FunFam" id="3.90.76.10:FF:000001">
    <property type="entry name" value="Oligopeptide ABC transporter substrate-binding protein"/>
    <property type="match status" value="1"/>
</dbReference>
<organism evidence="7 8">
    <name type="scientific">Salinicoccus halodurans</name>
    <dbReference type="NCBI Taxonomy" id="407035"/>
    <lineage>
        <taxon>Bacteria</taxon>
        <taxon>Bacillati</taxon>
        <taxon>Bacillota</taxon>
        <taxon>Bacilli</taxon>
        <taxon>Bacillales</taxon>
        <taxon>Staphylococcaceae</taxon>
        <taxon>Salinicoccus</taxon>
    </lineage>
</organism>
<dbReference type="InterPro" id="IPR030678">
    <property type="entry name" value="Peptide/Ni-bd"/>
</dbReference>
<evidence type="ECO:0000256" key="3">
    <source>
        <dbReference type="ARBA" id="ARBA00022448"/>
    </source>
</evidence>
<dbReference type="Gene3D" id="3.10.105.10">
    <property type="entry name" value="Dipeptide-binding Protein, Domain 3"/>
    <property type="match status" value="1"/>
</dbReference>
<evidence type="ECO:0000256" key="5">
    <source>
        <dbReference type="ARBA" id="ARBA00022856"/>
    </source>
</evidence>
<dbReference type="PANTHER" id="PTHR30290:SF79">
    <property type="entry name" value="DIPEPTIDE-BINDING PROTEIN DPPE"/>
    <property type="match status" value="1"/>
</dbReference>
<dbReference type="Pfam" id="PF00496">
    <property type="entry name" value="SBP_bac_5"/>
    <property type="match status" value="1"/>
</dbReference>
<gene>
    <name evidence="7" type="ORF">SAMN05216235_1695</name>
</gene>
<dbReference type="FunFam" id="3.10.105.10:FF:000001">
    <property type="entry name" value="Oligopeptide ABC transporter, oligopeptide-binding protein"/>
    <property type="match status" value="1"/>
</dbReference>
<dbReference type="GO" id="GO:0030288">
    <property type="term" value="C:outer membrane-bounded periplasmic space"/>
    <property type="evidence" value="ECO:0007669"/>
    <property type="project" value="UniProtKB-ARBA"/>
</dbReference>
<dbReference type="AlphaFoldDB" id="A0AA94HHP1"/>
<dbReference type="Gene3D" id="3.90.76.10">
    <property type="entry name" value="Dipeptide-binding Protein, Domain 1"/>
    <property type="match status" value="1"/>
</dbReference>
<dbReference type="SUPFAM" id="SSF53850">
    <property type="entry name" value="Periplasmic binding protein-like II"/>
    <property type="match status" value="1"/>
</dbReference>
<keyword evidence="3" id="KW-0813">Transport</keyword>
<feature type="domain" description="Solute-binding protein family 5" evidence="6">
    <location>
        <begin position="103"/>
        <end position="485"/>
    </location>
</feature>
<evidence type="ECO:0000256" key="1">
    <source>
        <dbReference type="ARBA" id="ARBA00004196"/>
    </source>
</evidence>
<dbReference type="InterPro" id="IPR000914">
    <property type="entry name" value="SBP_5_dom"/>
</dbReference>
<dbReference type="GO" id="GO:0015833">
    <property type="term" value="P:peptide transport"/>
    <property type="evidence" value="ECO:0007669"/>
    <property type="project" value="UniProtKB-KW"/>
</dbReference>
<dbReference type="PIRSF" id="PIRSF002741">
    <property type="entry name" value="MppA"/>
    <property type="match status" value="1"/>
</dbReference>
<dbReference type="GO" id="GO:0043190">
    <property type="term" value="C:ATP-binding cassette (ABC) transporter complex"/>
    <property type="evidence" value="ECO:0007669"/>
    <property type="project" value="InterPro"/>
</dbReference>
<keyword evidence="4" id="KW-0732">Signal</keyword>
<dbReference type="InterPro" id="IPR039424">
    <property type="entry name" value="SBP_5"/>
</dbReference>
<dbReference type="PANTHER" id="PTHR30290">
    <property type="entry name" value="PERIPLASMIC BINDING COMPONENT OF ABC TRANSPORTER"/>
    <property type="match status" value="1"/>
</dbReference>
<evidence type="ECO:0000256" key="4">
    <source>
        <dbReference type="ARBA" id="ARBA00022729"/>
    </source>
</evidence>
<comment type="caution">
    <text evidence="7">The sequence shown here is derived from an EMBL/GenBank/DDBJ whole genome shotgun (WGS) entry which is preliminary data.</text>
</comment>
<keyword evidence="5" id="KW-0571">Peptide transport</keyword>
<evidence type="ECO:0000259" key="6">
    <source>
        <dbReference type="Pfam" id="PF00496"/>
    </source>
</evidence>
<comment type="subcellular location">
    <subcellularLocation>
        <location evidence="1">Cell envelope</location>
    </subcellularLocation>
</comment>
<evidence type="ECO:0000256" key="2">
    <source>
        <dbReference type="ARBA" id="ARBA00005695"/>
    </source>
</evidence>
<dbReference type="Gene3D" id="3.40.190.10">
    <property type="entry name" value="Periplasmic binding protein-like II"/>
    <property type="match status" value="1"/>
</dbReference>
<dbReference type="GO" id="GO:1904680">
    <property type="term" value="F:peptide transmembrane transporter activity"/>
    <property type="evidence" value="ECO:0007669"/>
    <property type="project" value="TreeGrafter"/>
</dbReference>
<keyword evidence="5" id="KW-0653">Protein transport</keyword>
<protein>
    <submittedName>
        <fullName evidence="7">Oligopeptide transport system substrate-binding protein</fullName>
    </submittedName>
</protein>
<dbReference type="EMBL" id="FOTB01000003">
    <property type="protein sequence ID" value="SFK77755.1"/>
    <property type="molecule type" value="Genomic_DNA"/>
</dbReference>
<comment type="similarity">
    <text evidence="2">Belongs to the bacterial solute-binding protein 5 family.</text>
</comment>